<dbReference type="STRING" id="1798183.GA0061080_105619"/>
<sequence>MTNLAFVGFCFYVLISARKWKNQVGSGISNIVSKLMPEMKTKILEGQSITDTNKIVGEHS</sequence>
<evidence type="ECO:0000313" key="1">
    <source>
        <dbReference type="EMBL" id="SCC25262.1"/>
    </source>
</evidence>
<protein>
    <submittedName>
        <fullName evidence="1">Uncharacterized protein</fullName>
    </submittedName>
</protein>
<dbReference type="AlphaFoldDB" id="A0A1C4D1M2"/>
<accession>A0A1C4D1M2</accession>
<gene>
    <name evidence="1" type="ORF">GA0061080_105619</name>
</gene>
<organism evidence="1 2">
    <name type="scientific">Gilliamella intestini</name>
    <dbReference type="NCBI Taxonomy" id="1798183"/>
    <lineage>
        <taxon>Bacteria</taxon>
        <taxon>Pseudomonadati</taxon>
        <taxon>Pseudomonadota</taxon>
        <taxon>Gammaproteobacteria</taxon>
        <taxon>Orbales</taxon>
        <taxon>Orbaceae</taxon>
        <taxon>Gilliamella</taxon>
    </lineage>
</organism>
<name>A0A1C4D1M2_9GAMM</name>
<keyword evidence="2" id="KW-1185">Reference proteome</keyword>
<proteinExistence type="predicted"/>
<dbReference type="Proteomes" id="UP000199698">
    <property type="component" value="Unassembled WGS sequence"/>
</dbReference>
<evidence type="ECO:0000313" key="2">
    <source>
        <dbReference type="Proteomes" id="UP000199698"/>
    </source>
</evidence>
<dbReference type="EMBL" id="FMBA01000056">
    <property type="protein sequence ID" value="SCC25262.1"/>
    <property type="molecule type" value="Genomic_DNA"/>
</dbReference>
<reference evidence="2" key="1">
    <citation type="submission" date="2016-08" db="EMBL/GenBank/DDBJ databases">
        <authorList>
            <person name="Varghese N."/>
            <person name="Submissions Spin"/>
        </authorList>
    </citation>
    <scope>NUCLEOTIDE SEQUENCE [LARGE SCALE GENOMIC DNA]</scope>
    <source>
        <strain evidence="2">R-53144</strain>
    </source>
</reference>